<gene>
    <name evidence="1" type="ORF">LCGC14_1124780</name>
</gene>
<protein>
    <submittedName>
        <fullName evidence="1">Uncharacterized protein</fullName>
    </submittedName>
</protein>
<sequence>MANKRAGCAQDRFFSVEPIQTTKNSAGGRLKAFLEKMEKGEHPDFLAV</sequence>
<evidence type="ECO:0000313" key="1">
    <source>
        <dbReference type="EMBL" id="KKN01724.1"/>
    </source>
</evidence>
<organism evidence="1">
    <name type="scientific">marine sediment metagenome</name>
    <dbReference type="NCBI Taxonomy" id="412755"/>
    <lineage>
        <taxon>unclassified sequences</taxon>
        <taxon>metagenomes</taxon>
        <taxon>ecological metagenomes</taxon>
    </lineage>
</organism>
<feature type="non-terminal residue" evidence="1">
    <location>
        <position position="48"/>
    </location>
</feature>
<comment type="caution">
    <text evidence="1">The sequence shown here is derived from an EMBL/GenBank/DDBJ whole genome shotgun (WGS) entry which is preliminary data.</text>
</comment>
<dbReference type="EMBL" id="LAZR01005230">
    <property type="protein sequence ID" value="KKN01724.1"/>
    <property type="molecule type" value="Genomic_DNA"/>
</dbReference>
<reference evidence="1" key="1">
    <citation type="journal article" date="2015" name="Nature">
        <title>Complex archaea that bridge the gap between prokaryotes and eukaryotes.</title>
        <authorList>
            <person name="Spang A."/>
            <person name="Saw J.H."/>
            <person name="Jorgensen S.L."/>
            <person name="Zaremba-Niedzwiedzka K."/>
            <person name="Martijn J."/>
            <person name="Lind A.E."/>
            <person name="van Eijk R."/>
            <person name="Schleper C."/>
            <person name="Guy L."/>
            <person name="Ettema T.J."/>
        </authorList>
    </citation>
    <scope>NUCLEOTIDE SEQUENCE</scope>
</reference>
<accession>A0A0F9M7M5</accession>
<dbReference type="AlphaFoldDB" id="A0A0F9M7M5"/>
<proteinExistence type="predicted"/>
<name>A0A0F9M7M5_9ZZZZ</name>